<comment type="caution">
    <text evidence="1">The sequence shown here is derived from an EMBL/GenBank/DDBJ whole genome shotgun (WGS) entry which is preliminary data.</text>
</comment>
<gene>
    <name evidence="1" type="ORF">PXEA_LOCUS9929</name>
</gene>
<accession>A0A448WNX3</accession>
<sequence>MFVTRWRLGALDVESRSSSRNSTDTSPWQPPSFGIRSGYGSSGLYVCTIHSPWQLQHTPCSFHSVAPSDQVFQPSSDSLVPSRLDPFLNHSRTSILFLTSLATCGRTGRSKKHNSQLKALHFEQSDIILSTRMPTLCTQYSSLRVNSYFASSAPLALGL</sequence>
<keyword evidence="2" id="KW-1185">Reference proteome</keyword>
<protein>
    <submittedName>
        <fullName evidence="1">Uncharacterized protein</fullName>
    </submittedName>
</protein>
<dbReference type="EMBL" id="CAAALY010028638">
    <property type="protein sequence ID" value="VEL16489.1"/>
    <property type="molecule type" value="Genomic_DNA"/>
</dbReference>
<dbReference type="Proteomes" id="UP000784294">
    <property type="component" value="Unassembled WGS sequence"/>
</dbReference>
<proteinExistence type="predicted"/>
<evidence type="ECO:0000313" key="2">
    <source>
        <dbReference type="Proteomes" id="UP000784294"/>
    </source>
</evidence>
<dbReference type="AlphaFoldDB" id="A0A448WNX3"/>
<reference evidence="1" key="1">
    <citation type="submission" date="2018-11" db="EMBL/GenBank/DDBJ databases">
        <authorList>
            <consortium name="Pathogen Informatics"/>
        </authorList>
    </citation>
    <scope>NUCLEOTIDE SEQUENCE</scope>
</reference>
<organism evidence="1 2">
    <name type="scientific">Protopolystoma xenopodis</name>
    <dbReference type="NCBI Taxonomy" id="117903"/>
    <lineage>
        <taxon>Eukaryota</taxon>
        <taxon>Metazoa</taxon>
        <taxon>Spiralia</taxon>
        <taxon>Lophotrochozoa</taxon>
        <taxon>Platyhelminthes</taxon>
        <taxon>Monogenea</taxon>
        <taxon>Polyopisthocotylea</taxon>
        <taxon>Polystomatidea</taxon>
        <taxon>Polystomatidae</taxon>
        <taxon>Protopolystoma</taxon>
    </lineage>
</organism>
<name>A0A448WNX3_9PLAT</name>
<evidence type="ECO:0000313" key="1">
    <source>
        <dbReference type="EMBL" id="VEL16489.1"/>
    </source>
</evidence>